<dbReference type="EMBL" id="BA000048">
    <property type="protein sequence ID" value="BAJ50232.1"/>
    <property type="molecule type" value="Genomic_DNA"/>
</dbReference>
<reference evidence="2" key="3">
    <citation type="journal article" date="2012" name="PLoS ONE">
        <title>A Deeply Branching Thermophilic Bacterium with an Ancient Acetyl-CoA Pathway Dominates a Subsurface Ecosystem.</title>
        <authorList>
            <person name="Takami H."/>
            <person name="Noguchi H."/>
            <person name="Takaki Y."/>
            <person name="Uchiyama I."/>
            <person name="Toyoda A."/>
            <person name="Nishi S."/>
            <person name="Chee G.-J."/>
            <person name="Arai W."/>
            <person name="Nunoura T."/>
            <person name="Itoh T."/>
            <person name="Hattori M."/>
            <person name="Takai K."/>
        </authorList>
    </citation>
    <scope>NUCLEOTIDE SEQUENCE</scope>
</reference>
<gene>
    <name evidence="3" type="ORF">CSUB_C0371</name>
    <name evidence="2" type="ORF">HGMM_F04H08C12</name>
</gene>
<keyword evidence="1" id="KW-1133">Transmembrane helix</keyword>
<reference evidence="2 4" key="1">
    <citation type="journal article" date="2005" name="Environ. Microbiol.">
        <title>Genetic and functional properties of uncultivated thermophilic crenarchaeotes from a subsurface gold mine as revealed by analysis of genome fragments.</title>
        <authorList>
            <person name="Nunoura T."/>
            <person name="Hirayama H."/>
            <person name="Takami H."/>
            <person name="Oida H."/>
            <person name="Nishi S."/>
            <person name="Shimamura S."/>
            <person name="Suzuki Y."/>
            <person name="Inagaki F."/>
            <person name="Takai K."/>
            <person name="Nealson K.H."/>
            <person name="Horikoshi K."/>
        </authorList>
    </citation>
    <scope>NUCLEOTIDE SEQUENCE [LARGE SCALE GENOMIC DNA]</scope>
</reference>
<name>E6N2U2_CALS0</name>
<feature type="transmembrane region" description="Helical" evidence="1">
    <location>
        <begin position="5"/>
        <end position="23"/>
    </location>
</feature>
<evidence type="ECO:0000313" key="2">
    <source>
        <dbReference type="EMBL" id="BAJ46648.1"/>
    </source>
</evidence>
<dbReference type="KEGG" id="csu:CSUB_C0371"/>
<dbReference type="AlphaFoldDB" id="E6N2U2"/>
<proteinExistence type="predicted"/>
<evidence type="ECO:0000313" key="4">
    <source>
        <dbReference type="Proteomes" id="UP000008120"/>
    </source>
</evidence>
<dbReference type="EMBL" id="AP011650">
    <property type="protein sequence ID" value="BAJ46648.1"/>
    <property type="molecule type" value="Genomic_DNA"/>
</dbReference>
<reference evidence="2 4" key="2">
    <citation type="journal article" date="2011" name="Nucleic Acids Res.">
        <title>Insights into the evolution of Archaea and eukaryotic protein modifier systems revealed by the genome of a novel archaeal group.</title>
        <authorList>
            <person name="Nunoura T."/>
            <person name="Takaki Y."/>
            <person name="Kakuta J."/>
            <person name="Nishi S."/>
            <person name="Sugahara J."/>
            <person name="Kazama H."/>
            <person name="Chee G."/>
            <person name="Hattori M."/>
            <person name="Kanai A."/>
            <person name="Atomi H."/>
            <person name="Takai K."/>
            <person name="Takami H."/>
        </authorList>
    </citation>
    <scope>NUCLEOTIDE SEQUENCE [LARGE SCALE GENOMIC DNA]</scope>
</reference>
<evidence type="ECO:0000256" key="1">
    <source>
        <dbReference type="SAM" id="Phobius"/>
    </source>
</evidence>
<protein>
    <submittedName>
        <fullName evidence="2">Uncharacterized protein</fullName>
    </submittedName>
</protein>
<sequence length="81" mass="9040">MSRYSLFFSGLITLIFGVFMAFAGLPFSYIFLFSGIIMTVLGAFLKPPVSVEPDPGKKFCWHCYQQIPADAGICPHCKLKQ</sequence>
<dbReference type="STRING" id="311458.CSUB_C0371"/>
<dbReference type="BioCyc" id="CCAL311458:G131R-376-MONOMER"/>
<keyword evidence="1" id="KW-0812">Transmembrane</keyword>
<organism evidence="2 4">
    <name type="scientific">Caldiarchaeum subterraneum</name>
    <dbReference type="NCBI Taxonomy" id="311458"/>
    <lineage>
        <taxon>Archaea</taxon>
        <taxon>Nitrososphaerota</taxon>
        <taxon>Candidatus Caldarchaeales</taxon>
        <taxon>Candidatus Caldarchaeaceae</taxon>
        <taxon>Candidatus Caldarchaeum</taxon>
    </lineage>
</organism>
<dbReference type="Proteomes" id="UP000008120">
    <property type="component" value="Chromosome"/>
</dbReference>
<evidence type="ECO:0000313" key="3">
    <source>
        <dbReference type="EMBL" id="BAJ50232.1"/>
    </source>
</evidence>
<accession>E6N2U2</accession>
<keyword evidence="1" id="KW-0472">Membrane</keyword>